<name>A0A090ADW8_9GAMM</name>
<protein>
    <submittedName>
        <fullName evidence="2">Transposase</fullName>
    </submittedName>
</protein>
<dbReference type="EMBL" id="AP014633">
    <property type="protein sequence ID" value="BAP56128.1"/>
    <property type="molecule type" value="Genomic_DNA"/>
</dbReference>
<accession>A0A090ADW8</accession>
<dbReference type="InterPro" id="IPR036515">
    <property type="entry name" value="Transposase_17_sf"/>
</dbReference>
<dbReference type="Pfam" id="PF01797">
    <property type="entry name" value="Y1_Tnp"/>
    <property type="match status" value="1"/>
</dbReference>
<dbReference type="GO" id="GO:0003677">
    <property type="term" value="F:DNA binding"/>
    <property type="evidence" value="ECO:0007669"/>
    <property type="project" value="InterPro"/>
</dbReference>
<organism evidence="2 3">
    <name type="scientific">Thioploca ingrica</name>
    <dbReference type="NCBI Taxonomy" id="40754"/>
    <lineage>
        <taxon>Bacteria</taxon>
        <taxon>Pseudomonadati</taxon>
        <taxon>Pseudomonadota</taxon>
        <taxon>Gammaproteobacteria</taxon>
        <taxon>Thiotrichales</taxon>
        <taxon>Thiotrichaceae</taxon>
        <taxon>Thioploca</taxon>
    </lineage>
</organism>
<dbReference type="SUPFAM" id="SSF143422">
    <property type="entry name" value="Transposase IS200-like"/>
    <property type="match status" value="1"/>
</dbReference>
<dbReference type="PANTHER" id="PTHR33360">
    <property type="entry name" value="TRANSPOSASE FOR INSERTION SEQUENCE ELEMENT IS200"/>
    <property type="match status" value="1"/>
</dbReference>
<evidence type="ECO:0000313" key="2">
    <source>
        <dbReference type="EMBL" id="BAP56128.1"/>
    </source>
</evidence>
<dbReference type="SMART" id="SM01321">
    <property type="entry name" value="Y1_Tnp"/>
    <property type="match status" value="1"/>
</dbReference>
<dbReference type="NCBIfam" id="NF033573">
    <property type="entry name" value="transpos_IS200"/>
    <property type="match status" value="1"/>
</dbReference>
<gene>
    <name evidence="2" type="ORF">THII_1831</name>
</gene>
<feature type="domain" description="Transposase IS200-like" evidence="1">
    <location>
        <begin position="1"/>
        <end position="83"/>
    </location>
</feature>
<dbReference type="HOGENOM" id="CLU_101320_5_0_6"/>
<dbReference type="PANTHER" id="PTHR33360:SF2">
    <property type="entry name" value="TRANSPOSASE FOR INSERTION SEQUENCE ELEMENT IS200"/>
    <property type="match status" value="1"/>
</dbReference>
<dbReference type="AlphaFoldDB" id="A0A090ADW8"/>
<dbReference type="Proteomes" id="UP000031623">
    <property type="component" value="Chromosome"/>
</dbReference>
<evidence type="ECO:0000313" key="3">
    <source>
        <dbReference type="Proteomes" id="UP000031623"/>
    </source>
</evidence>
<keyword evidence="3" id="KW-1185">Reference proteome</keyword>
<sequence>MKVDILKGHVSKDHIHLLLSIPPQVTISRLVQQLKGKSSFKALSHFPELKKVFWGRHVWARGYFVHTRGNVTDEVIKMYIENQKHDDDDFQIEG</sequence>
<dbReference type="KEGG" id="tig:THII_1831"/>
<reference evidence="2" key="1">
    <citation type="journal article" date="2014" name="ISME J.">
        <title>Ecophysiology of Thioploca ingrica as revealed by the complete genome sequence supplemented with proteomic evidence.</title>
        <authorList>
            <person name="Kojima H."/>
            <person name="Ogura Y."/>
            <person name="Yamamoto N."/>
            <person name="Togashi T."/>
            <person name="Mori H."/>
            <person name="Watanabe T."/>
            <person name="Nemoto F."/>
            <person name="Kurokawa K."/>
            <person name="Hayashi T."/>
            <person name="Fukui M."/>
        </authorList>
    </citation>
    <scope>NUCLEOTIDE SEQUENCE [LARGE SCALE GENOMIC DNA]</scope>
</reference>
<proteinExistence type="predicted"/>
<dbReference type="Gene3D" id="3.30.70.1290">
    <property type="entry name" value="Transposase IS200-like"/>
    <property type="match status" value="1"/>
</dbReference>
<dbReference type="GO" id="GO:0004803">
    <property type="term" value="F:transposase activity"/>
    <property type="evidence" value="ECO:0007669"/>
    <property type="project" value="InterPro"/>
</dbReference>
<dbReference type="GO" id="GO:0006313">
    <property type="term" value="P:DNA transposition"/>
    <property type="evidence" value="ECO:0007669"/>
    <property type="project" value="InterPro"/>
</dbReference>
<dbReference type="InterPro" id="IPR002686">
    <property type="entry name" value="Transposase_17"/>
</dbReference>
<evidence type="ECO:0000259" key="1">
    <source>
        <dbReference type="SMART" id="SM01321"/>
    </source>
</evidence>